<feature type="compositionally biased region" description="Basic and acidic residues" evidence="1">
    <location>
        <begin position="136"/>
        <end position="151"/>
    </location>
</feature>
<reference evidence="3" key="1">
    <citation type="journal article" date="2021" name="PeerJ">
        <title>Extensive microbial diversity within the chicken gut microbiome revealed by metagenomics and culture.</title>
        <authorList>
            <person name="Gilroy R."/>
            <person name="Ravi A."/>
            <person name="Getino M."/>
            <person name="Pursley I."/>
            <person name="Horton D.L."/>
            <person name="Alikhan N.F."/>
            <person name="Baker D."/>
            <person name="Gharbi K."/>
            <person name="Hall N."/>
            <person name="Watson M."/>
            <person name="Adriaenssens E.M."/>
            <person name="Foster-Nyarko E."/>
            <person name="Jarju S."/>
            <person name="Secka A."/>
            <person name="Antonio M."/>
            <person name="Oren A."/>
            <person name="Chaudhuri R.R."/>
            <person name="La Ragione R."/>
            <person name="Hildebrand F."/>
            <person name="Pallen M.J."/>
        </authorList>
    </citation>
    <scope>NUCLEOTIDE SEQUENCE</scope>
    <source>
        <strain evidence="3">ChiHejej3B27-3195</strain>
    </source>
</reference>
<evidence type="ECO:0000256" key="1">
    <source>
        <dbReference type="SAM" id="MobiDB-lite"/>
    </source>
</evidence>
<feature type="compositionally biased region" description="Acidic residues" evidence="1">
    <location>
        <begin position="158"/>
        <end position="167"/>
    </location>
</feature>
<reference evidence="3" key="2">
    <citation type="submission" date="2021-04" db="EMBL/GenBank/DDBJ databases">
        <authorList>
            <person name="Gilroy R."/>
        </authorList>
    </citation>
    <scope>NUCLEOTIDE SEQUENCE</scope>
    <source>
        <strain evidence="3">ChiHejej3B27-3195</strain>
    </source>
</reference>
<name>A0A9D2A923_9MICC</name>
<comment type="caution">
    <text evidence="3">The sequence shown here is derived from an EMBL/GenBank/DDBJ whole genome shotgun (WGS) entry which is preliminary data.</text>
</comment>
<keyword evidence="2" id="KW-0812">Transmembrane</keyword>
<evidence type="ECO:0000313" key="3">
    <source>
        <dbReference type="EMBL" id="HIX01031.1"/>
    </source>
</evidence>
<organism evidence="3 4">
    <name type="scientific">Candidatus Nesterenkonia stercoripullorum</name>
    <dbReference type="NCBI Taxonomy" id="2838701"/>
    <lineage>
        <taxon>Bacteria</taxon>
        <taxon>Bacillati</taxon>
        <taxon>Actinomycetota</taxon>
        <taxon>Actinomycetes</taxon>
        <taxon>Micrococcales</taxon>
        <taxon>Micrococcaceae</taxon>
        <taxon>Nesterenkonia</taxon>
    </lineage>
</organism>
<keyword evidence="2" id="KW-0472">Membrane</keyword>
<dbReference type="Proteomes" id="UP000824151">
    <property type="component" value="Unassembled WGS sequence"/>
</dbReference>
<proteinExistence type="predicted"/>
<dbReference type="InterPro" id="IPR025327">
    <property type="entry name" value="DUF4233"/>
</dbReference>
<feature type="transmembrane region" description="Helical" evidence="2">
    <location>
        <begin position="21"/>
        <end position="48"/>
    </location>
</feature>
<evidence type="ECO:0000313" key="4">
    <source>
        <dbReference type="Proteomes" id="UP000824151"/>
    </source>
</evidence>
<sequence>MVRQTRAQREWRPGTVKPPRSVKILFASSVLCLEALLMFFFGLMSWGLYQNEWFAWWLFAGSLVVAVCLVLTCALLRRPVGYWIGWGLQFVIIAGAVFEPLMLAVGVAFLACWWYALVKGRQLDQEKLQRFRAEEEYDRRLEGADPEDANHRSGTPESGDDNEERTP</sequence>
<dbReference type="EMBL" id="DXGD01000482">
    <property type="protein sequence ID" value="HIX01031.1"/>
    <property type="molecule type" value="Genomic_DNA"/>
</dbReference>
<feature type="transmembrane region" description="Helical" evidence="2">
    <location>
        <begin position="88"/>
        <end position="116"/>
    </location>
</feature>
<dbReference type="AlphaFoldDB" id="A0A9D2A923"/>
<accession>A0A9D2A923</accession>
<gene>
    <name evidence="3" type="ORF">H9871_12920</name>
</gene>
<evidence type="ECO:0000256" key="2">
    <source>
        <dbReference type="SAM" id="Phobius"/>
    </source>
</evidence>
<dbReference type="Pfam" id="PF14017">
    <property type="entry name" value="DUF4233"/>
    <property type="match status" value="1"/>
</dbReference>
<protein>
    <submittedName>
        <fullName evidence="3">DUF4233 domain-containing protein</fullName>
    </submittedName>
</protein>
<keyword evidence="2" id="KW-1133">Transmembrane helix</keyword>
<feature type="transmembrane region" description="Helical" evidence="2">
    <location>
        <begin position="54"/>
        <end position="76"/>
    </location>
</feature>
<feature type="region of interest" description="Disordered" evidence="1">
    <location>
        <begin position="136"/>
        <end position="167"/>
    </location>
</feature>